<dbReference type="InterPro" id="IPR036188">
    <property type="entry name" value="FAD/NAD-bd_sf"/>
</dbReference>
<evidence type="ECO:0000313" key="2">
    <source>
        <dbReference type="EMBL" id="SVC02136.1"/>
    </source>
</evidence>
<accession>A0A382IR97</accession>
<dbReference type="PANTHER" id="PTHR42923:SF46">
    <property type="entry name" value="AMINE OXIDASE"/>
    <property type="match status" value="1"/>
</dbReference>
<dbReference type="SUPFAM" id="SSF51905">
    <property type="entry name" value="FAD/NAD(P)-binding domain"/>
    <property type="match status" value="1"/>
</dbReference>
<protein>
    <recommendedName>
        <fullName evidence="1">Amine oxidase domain-containing protein</fullName>
    </recommendedName>
</protein>
<name>A0A382IR97_9ZZZZ</name>
<gene>
    <name evidence="2" type="ORF">METZ01_LOCUS254990</name>
</gene>
<dbReference type="InterPro" id="IPR050464">
    <property type="entry name" value="Zeta_carotene_desat/Oxidored"/>
</dbReference>
<feature type="domain" description="Amine oxidase" evidence="1">
    <location>
        <begin position="10"/>
        <end position="92"/>
    </location>
</feature>
<proteinExistence type="predicted"/>
<dbReference type="Gene3D" id="3.50.50.60">
    <property type="entry name" value="FAD/NAD(P)-binding domain"/>
    <property type="match status" value="1"/>
</dbReference>
<reference evidence="2" key="1">
    <citation type="submission" date="2018-05" db="EMBL/GenBank/DDBJ databases">
        <authorList>
            <person name="Lanie J.A."/>
            <person name="Ng W.-L."/>
            <person name="Kazmierczak K.M."/>
            <person name="Andrzejewski T.M."/>
            <person name="Davidsen T.M."/>
            <person name="Wayne K.J."/>
            <person name="Tettelin H."/>
            <person name="Glass J.I."/>
            <person name="Rusch D."/>
            <person name="Podicherti R."/>
            <person name="Tsui H.-C.T."/>
            <person name="Winkler M.E."/>
        </authorList>
    </citation>
    <scope>NUCLEOTIDE SEQUENCE</scope>
</reference>
<dbReference type="PANTHER" id="PTHR42923">
    <property type="entry name" value="PROTOPORPHYRINOGEN OXIDASE"/>
    <property type="match status" value="1"/>
</dbReference>
<dbReference type="EMBL" id="UINC01069056">
    <property type="protein sequence ID" value="SVC02136.1"/>
    <property type="molecule type" value="Genomic_DNA"/>
</dbReference>
<sequence length="93" mass="10407">MSIAIIGSGMAGLSAAYDLTKAGHKVVLFDGSGEVGGLASGFKVDQWEWTLERFYHHWFASDQHVLRLASELNCAQQILFRRPDTMMYHQGTF</sequence>
<feature type="non-terminal residue" evidence="2">
    <location>
        <position position="93"/>
    </location>
</feature>
<dbReference type="AlphaFoldDB" id="A0A382IR97"/>
<dbReference type="InterPro" id="IPR002937">
    <property type="entry name" value="Amino_oxidase"/>
</dbReference>
<evidence type="ECO:0000259" key="1">
    <source>
        <dbReference type="Pfam" id="PF01593"/>
    </source>
</evidence>
<dbReference type="GO" id="GO:0016491">
    <property type="term" value="F:oxidoreductase activity"/>
    <property type="evidence" value="ECO:0007669"/>
    <property type="project" value="InterPro"/>
</dbReference>
<organism evidence="2">
    <name type="scientific">marine metagenome</name>
    <dbReference type="NCBI Taxonomy" id="408172"/>
    <lineage>
        <taxon>unclassified sequences</taxon>
        <taxon>metagenomes</taxon>
        <taxon>ecological metagenomes</taxon>
    </lineage>
</organism>
<dbReference type="Pfam" id="PF01593">
    <property type="entry name" value="Amino_oxidase"/>
    <property type="match status" value="1"/>
</dbReference>
<dbReference type="PRINTS" id="PR00419">
    <property type="entry name" value="ADXRDTASE"/>
</dbReference>